<gene>
    <name evidence="2" type="ORF">ABB28_08575</name>
</gene>
<dbReference type="RefSeq" id="WP_057508226.1">
    <property type="nucleotide sequence ID" value="NZ_LDJK01000033.1"/>
</dbReference>
<comment type="caution">
    <text evidence="2">The sequence shown here is derived from an EMBL/GenBank/DDBJ whole genome shotgun (WGS) entry which is preliminary data.</text>
</comment>
<organism evidence="2 3">
    <name type="scientific">Stenotrophomonas chelatiphaga</name>
    <dbReference type="NCBI Taxonomy" id="517011"/>
    <lineage>
        <taxon>Bacteria</taxon>
        <taxon>Pseudomonadati</taxon>
        <taxon>Pseudomonadota</taxon>
        <taxon>Gammaproteobacteria</taxon>
        <taxon>Lysobacterales</taxon>
        <taxon>Lysobacteraceae</taxon>
        <taxon>Stenotrophomonas</taxon>
    </lineage>
</organism>
<feature type="chain" id="PRO_5006394644" evidence="1">
    <location>
        <begin position="26"/>
        <end position="167"/>
    </location>
</feature>
<accession>A0A0R0CW10</accession>
<dbReference type="AlphaFoldDB" id="A0A0R0CW10"/>
<evidence type="ECO:0000256" key="1">
    <source>
        <dbReference type="SAM" id="SignalP"/>
    </source>
</evidence>
<proteinExistence type="predicted"/>
<evidence type="ECO:0000313" key="2">
    <source>
        <dbReference type="EMBL" id="KRG74009.1"/>
    </source>
</evidence>
<keyword evidence="1" id="KW-0732">Signal</keyword>
<keyword evidence="3" id="KW-1185">Reference proteome</keyword>
<protein>
    <submittedName>
        <fullName evidence="2">Membrane protein</fullName>
    </submittedName>
</protein>
<name>A0A0R0CW10_9GAMM</name>
<dbReference type="Proteomes" id="UP000051386">
    <property type="component" value="Unassembled WGS sequence"/>
</dbReference>
<dbReference type="EMBL" id="LDJK01000033">
    <property type="protein sequence ID" value="KRG74009.1"/>
    <property type="molecule type" value="Genomic_DNA"/>
</dbReference>
<feature type="signal peptide" evidence="1">
    <location>
        <begin position="1"/>
        <end position="25"/>
    </location>
</feature>
<reference evidence="2 3" key="1">
    <citation type="submission" date="2015-05" db="EMBL/GenBank/DDBJ databases">
        <title>Genome sequencing and analysis of members of genus Stenotrophomonas.</title>
        <authorList>
            <person name="Patil P.P."/>
            <person name="Midha S."/>
            <person name="Patil P.B."/>
        </authorList>
    </citation>
    <scope>NUCLEOTIDE SEQUENCE [LARGE SCALE GENOMIC DNA]</scope>
    <source>
        <strain evidence="2 3">DSM 21508</strain>
    </source>
</reference>
<sequence>MSRSFATPALALILASSLLAPPARAGELNSSEATVFISVALTLSIPLAASAGLAGLSAAPFKASDRHKAAKRVPATPLPEMEVKEVTPLPDGGRRVQLQVPGKDDQTATLEWPARADDPAAGFVVGQTVAFVPTPAGAGWNVHDAAGRQLAYVPTAYAAADSSSTTW</sequence>
<evidence type="ECO:0000313" key="3">
    <source>
        <dbReference type="Proteomes" id="UP000051386"/>
    </source>
</evidence>
<dbReference type="PATRIC" id="fig|517011.3.peg.1382"/>